<organism evidence="2 3">
    <name type="scientific">Paractinoplanes lichenicola</name>
    <dbReference type="NCBI Taxonomy" id="2802976"/>
    <lineage>
        <taxon>Bacteria</taxon>
        <taxon>Bacillati</taxon>
        <taxon>Actinomycetota</taxon>
        <taxon>Actinomycetes</taxon>
        <taxon>Micromonosporales</taxon>
        <taxon>Micromonosporaceae</taxon>
        <taxon>Paractinoplanes</taxon>
    </lineage>
</organism>
<evidence type="ECO:0000313" key="2">
    <source>
        <dbReference type="EMBL" id="MBL7262299.1"/>
    </source>
</evidence>
<comment type="caution">
    <text evidence="2">The sequence shown here is derived from an EMBL/GenBank/DDBJ whole genome shotgun (WGS) entry which is preliminary data.</text>
</comment>
<feature type="transmembrane region" description="Helical" evidence="1">
    <location>
        <begin position="12"/>
        <end position="31"/>
    </location>
</feature>
<accession>A0ABS1W6D5</accession>
<dbReference type="Proteomes" id="UP000598996">
    <property type="component" value="Unassembled WGS sequence"/>
</dbReference>
<proteinExistence type="predicted"/>
<protein>
    <submittedName>
        <fullName evidence="2">Uncharacterized protein</fullName>
    </submittedName>
</protein>
<name>A0ABS1W6D5_9ACTN</name>
<keyword evidence="1" id="KW-0812">Transmembrane</keyword>
<dbReference type="RefSeq" id="WP_203078844.1">
    <property type="nucleotide sequence ID" value="NZ_JAENHO010000030.1"/>
</dbReference>
<keyword evidence="3" id="KW-1185">Reference proteome</keyword>
<feature type="transmembrane region" description="Helical" evidence="1">
    <location>
        <begin position="43"/>
        <end position="65"/>
    </location>
</feature>
<evidence type="ECO:0000313" key="3">
    <source>
        <dbReference type="Proteomes" id="UP000598996"/>
    </source>
</evidence>
<reference evidence="2 3" key="1">
    <citation type="submission" date="2021-01" db="EMBL/GenBank/DDBJ databases">
        <title>Actinoplanes sp. nov. LDG1-01 isolated from lichen.</title>
        <authorList>
            <person name="Saeng-In P."/>
            <person name="Phongsopitanun W."/>
            <person name="Kanchanasin P."/>
            <person name="Yuki M."/>
            <person name="Kudo T."/>
            <person name="Ohkuma M."/>
            <person name="Tanasupawat S."/>
        </authorList>
    </citation>
    <scope>NUCLEOTIDE SEQUENCE [LARGE SCALE GENOMIC DNA]</scope>
    <source>
        <strain evidence="2 3">LDG1-01</strain>
    </source>
</reference>
<feature type="transmembrane region" description="Helical" evidence="1">
    <location>
        <begin position="71"/>
        <end position="93"/>
    </location>
</feature>
<evidence type="ECO:0000256" key="1">
    <source>
        <dbReference type="SAM" id="Phobius"/>
    </source>
</evidence>
<gene>
    <name evidence="2" type="ORF">JKJ07_49325</name>
</gene>
<dbReference type="EMBL" id="JAENHO010000030">
    <property type="protein sequence ID" value="MBL7262299.1"/>
    <property type="molecule type" value="Genomic_DNA"/>
</dbReference>
<sequence>MTVIRAQWKLVTHAAVVLALTLFYVALWFIYMEPSTDPLSGLGLIPAFIPLAVLGLPWSLLLFLGHTGGDLVLHLLILGPAWVNLGIHALLVWPDERKNRADRAGHR</sequence>
<keyword evidence="1" id="KW-0472">Membrane</keyword>
<keyword evidence="1" id="KW-1133">Transmembrane helix</keyword>